<dbReference type="RefSeq" id="WP_096780114.1">
    <property type="nucleotide sequence ID" value="NZ_CP012621.1"/>
</dbReference>
<feature type="transmembrane region" description="Helical" evidence="8">
    <location>
        <begin position="232"/>
        <end position="253"/>
    </location>
</feature>
<organism evidence="9 10">
    <name type="scientific">Zobellella denitrificans</name>
    <dbReference type="NCBI Taxonomy" id="347534"/>
    <lineage>
        <taxon>Bacteria</taxon>
        <taxon>Pseudomonadati</taxon>
        <taxon>Pseudomonadota</taxon>
        <taxon>Gammaproteobacteria</taxon>
        <taxon>Aeromonadales</taxon>
        <taxon>Aeromonadaceae</taxon>
        <taxon>Zobellella</taxon>
    </lineage>
</organism>
<dbReference type="PANTHER" id="PTHR30047:SF11">
    <property type="entry name" value="L-CARNITINE_GAMMA-BUTYROBETAINE ANTIPORTER"/>
    <property type="match status" value="1"/>
</dbReference>
<reference evidence="10" key="1">
    <citation type="submission" date="2015-09" db="EMBL/GenBank/DDBJ databases">
        <authorList>
            <person name="Shao Z."/>
            <person name="Wang L."/>
        </authorList>
    </citation>
    <scope>NUCLEOTIDE SEQUENCE [LARGE SCALE GENOMIC DNA]</scope>
    <source>
        <strain evidence="10">F13-1</strain>
    </source>
</reference>
<dbReference type="InterPro" id="IPR000060">
    <property type="entry name" value="BCCT_transptr"/>
</dbReference>
<evidence type="ECO:0000256" key="1">
    <source>
        <dbReference type="ARBA" id="ARBA00004651"/>
    </source>
</evidence>
<keyword evidence="2" id="KW-0813">Transport</keyword>
<feature type="transmembrane region" description="Helical" evidence="8">
    <location>
        <begin position="408"/>
        <end position="432"/>
    </location>
</feature>
<keyword evidence="6 8" id="KW-0472">Membrane</keyword>
<comment type="subcellular location">
    <subcellularLocation>
        <location evidence="1">Cell membrane</location>
        <topology evidence="1">Multi-pass membrane protein</topology>
    </subcellularLocation>
</comment>
<feature type="transmembrane region" description="Helical" evidence="8">
    <location>
        <begin position="143"/>
        <end position="165"/>
    </location>
</feature>
<proteinExistence type="predicted"/>
<keyword evidence="10" id="KW-1185">Reference proteome</keyword>
<evidence type="ECO:0000256" key="8">
    <source>
        <dbReference type="SAM" id="Phobius"/>
    </source>
</evidence>
<feature type="transmembrane region" description="Helical" evidence="8">
    <location>
        <begin position="92"/>
        <end position="113"/>
    </location>
</feature>
<protein>
    <submittedName>
        <fullName evidence="9">Choline transporter</fullName>
    </submittedName>
</protein>
<evidence type="ECO:0000256" key="2">
    <source>
        <dbReference type="ARBA" id="ARBA00022448"/>
    </source>
</evidence>
<gene>
    <name evidence="9" type="ORF">AN401_17990</name>
</gene>
<dbReference type="NCBIfam" id="TIGR00842">
    <property type="entry name" value="bcct"/>
    <property type="match status" value="1"/>
</dbReference>
<sequence length="544" mass="59624">MNKHQQNKMAVDPAILWPAAILILAASVPLVINPVAGKEIVAAMLNWVTGEFGWLYLLSVVGSFFFMCWLAFGPVGKIKLGAAEDKPEFNTVSWIAMLFCAGIGISICNWAFIEPLYFMTTPPLGVQPGTPAAVEWAAMYPMFHWGIVPWALYLMPALPIGYALYVRRVNVLRLSEACRGVLGDRVDGIIGKIIDVTVIFSIVGGVGTSLGLSVPLVSKLFQTMFGFEDSFGLQMFILAAWILMISWSVYNGLNKGIQALSNINAILALALLGFVLVAGSTVFLLKLWTNSLGLFMDNFFRMNFWTDPIEQGGFPEGWTMFYWAWWVAYAPMMGLFVARISRGRTIRELILHGVTWGSVGCWAFFAIWGGYAIDIDINGTLNLQAILAEEGIPATVVAVLQTLPNSALVLPIFTLLCFVFLATTVDSSAYMLAAICTKDITGYQEPARWNRILWTLLLAVVGIGLLSVGGLQAVQSSTVLVALPMIPVLFIMAVSLLRWAYQDFAAELRPQCIAHHRARVPAVETTEQGEEAVEPLGYQKPVSG</sequence>
<evidence type="ECO:0000313" key="10">
    <source>
        <dbReference type="Proteomes" id="UP000217763"/>
    </source>
</evidence>
<evidence type="ECO:0000256" key="3">
    <source>
        <dbReference type="ARBA" id="ARBA00022475"/>
    </source>
</evidence>
<evidence type="ECO:0000256" key="6">
    <source>
        <dbReference type="ARBA" id="ARBA00023136"/>
    </source>
</evidence>
<dbReference type="GO" id="GO:0022857">
    <property type="term" value="F:transmembrane transporter activity"/>
    <property type="evidence" value="ECO:0007669"/>
    <property type="project" value="InterPro"/>
</dbReference>
<dbReference type="InterPro" id="IPR018093">
    <property type="entry name" value="BCCT_CS"/>
</dbReference>
<dbReference type="GO" id="GO:0005886">
    <property type="term" value="C:plasma membrane"/>
    <property type="evidence" value="ECO:0007669"/>
    <property type="project" value="UniProtKB-SubCell"/>
</dbReference>
<feature type="region of interest" description="Disordered" evidence="7">
    <location>
        <begin position="524"/>
        <end position="544"/>
    </location>
</feature>
<dbReference type="Proteomes" id="UP000217763">
    <property type="component" value="Chromosome"/>
</dbReference>
<evidence type="ECO:0000313" key="9">
    <source>
        <dbReference type="EMBL" id="ATG75503.1"/>
    </source>
</evidence>
<evidence type="ECO:0000256" key="7">
    <source>
        <dbReference type="SAM" id="MobiDB-lite"/>
    </source>
</evidence>
<accession>A0A291HTK3</accession>
<feature type="transmembrane region" description="Helical" evidence="8">
    <location>
        <begin position="452"/>
        <end position="473"/>
    </location>
</feature>
<evidence type="ECO:0000256" key="5">
    <source>
        <dbReference type="ARBA" id="ARBA00022989"/>
    </source>
</evidence>
<keyword evidence="5 8" id="KW-1133">Transmembrane helix</keyword>
<keyword evidence="3" id="KW-1003">Cell membrane</keyword>
<feature type="transmembrane region" description="Helical" evidence="8">
    <location>
        <begin position="265"/>
        <end position="288"/>
    </location>
</feature>
<evidence type="ECO:0000256" key="4">
    <source>
        <dbReference type="ARBA" id="ARBA00022692"/>
    </source>
</evidence>
<feature type="transmembrane region" description="Helical" evidence="8">
    <location>
        <begin position="193"/>
        <end position="212"/>
    </location>
</feature>
<dbReference type="EMBL" id="CP012621">
    <property type="protein sequence ID" value="ATG75503.1"/>
    <property type="molecule type" value="Genomic_DNA"/>
</dbReference>
<feature type="transmembrane region" description="Helical" evidence="8">
    <location>
        <begin position="479"/>
        <end position="501"/>
    </location>
</feature>
<feature type="transmembrane region" description="Helical" evidence="8">
    <location>
        <begin position="350"/>
        <end position="373"/>
    </location>
</feature>
<feature type="transmembrane region" description="Helical" evidence="8">
    <location>
        <begin position="320"/>
        <end position="338"/>
    </location>
</feature>
<feature type="transmembrane region" description="Helical" evidence="8">
    <location>
        <begin position="53"/>
        <end position="72"/>
    </location>
</feature>
<dbReference type="PANTHER" id="PTHR30047">
    <property type="entry name" value="HIGH-AFFINITY CHOLINE TRANSPORT PROTEIN-RELATED"/>
    <property type="match status" value="1"/>
</dbReference>
<name>A0A291HTK3_9GAMM</name>
<keyword evidence="4 8" id="KW-0812">Transmembrane</keyword>
<dbReference type="KEGG" id="zdf:AN401_17990"/>
<dbReference type="AlphaFoldDB" id="A0A291HTK3"/>
<dbReference type="Pfam" id="PF02028">
    <property type="entry name" value="BCCT"/>
    <property type="match status" value="1"/>
</dbReference>
<dbReference type="PROSITE" id="PS01303">
    <property type="entry name" value="BCCT"/>
    <property type="match status" value="1"/>
</dbReference>